<evidence type="ECO:0000313" key="1">
    <source>
        <dbReference type="EMBL" id="AZN40026.1"/>
    </source>
</evidence>
<evidence type="ECO:0000313" key="2">
    <source>
        <dbReference type="Proteomes" id="UP000272528"/>
    </source>
</evidence>
<dbReference type="NCBIfam" id="TIGR02841">
    <property type="entry name" value="spore_YyaC"/>
    <property type="match status" value="1"/>
</dbReference>
<organism evidence="1 2">
    <name type="scientific">Paenibacillus albus</name>
    <dbReference type="NCBI Taxonomy" id="2495582"/>
    <lineage>
        <taxon>Bacteria</taxon>
        <taxon>Bacillati</taxon>
        <taxon>Bacillota</taxon>
        <taxon>Bacilli</taxon>
        <taxon>Bacillales</taxon>
        <taxon>Paenibacillaceae</taxon>
        <taxon>Paenibacillus</taxon>
    </lineage>
</organism>
<dbReference type="InterPro" id="IPR009665">
    <property type="entry name" value="YyaC"/>
</dbReference>
<dbReference type="Proteomes" id="UP000272528">
    <property type="component" value="Chromosome"/>
</dbReference>
<dbReference type="GO" id="GO:0006508">
    <property type="term" value="P:proteolysis"/>
    <property type="evidence" value="ECO:0007669"/>
    <property type="project" value="UniProtKB-KW"/>
</dbReference>
<dbReference type="RefSeq" id="WP_126015186.1">
    <property type="nucleotide sequence ID" value="NZ_CP034437.1"/>
</dbReference>
<dbReference type="GO" id="GO:0008233">
    <property type="term" value="F:peptidase activity"/>
    <property type="evidence" value="ECO:0007669"/>
    <property type="project" value="UniProtKB-KW"/>
</dbReference>
<keyword evidence="2" id="KW-1185">Reference proteome</keyword>
<proteinExistence type="predicted"/>
<dbReference type="KEGG" id="palb:EJC50_10430"/>
<keyword evidence="1" id="KW-0645">Protease</keyword>
<keyword evidence="1" id="KW-0378">Hydrolase</keyword>
<gene>
    <name evidence="1" type="primary">yyaC</name>
    <name evidence="1" type="ORF">EJC50_10430</name>
</gene>
<reference evidence="2" key="1">
    <citation type="submission" date="2018-12" db="EMBL/GenBank/DDBJ databases">
        <title>Genome sequence of Peanibacillus sp.</title>
        <authorList>
            <person name="Subramani G."/>
            <person name="Srinivasan S."/>
            <person name="Kim M.K."/>
        </authorList>
    </citation>
    <scope>NUCLEOTIDE SEQUENCE [LARGE SCALE GENOMIC DNA]</scope>
    <source>
        <strain evidence="2">18JY67-1</strain>
    </source>
</reference>
<sequence>MGNRAKSRKYRHSDLVNRERATIEGVTELFREAAGKHPDRSGIAFVCIGTDCSTGDSFGPWVGTMLTEAGFDHIIGTLEHPCDADRYEERTAAIPKELTIVAIDACLGKKDQTPSYMIARGPLYPAHAVGKRLTPIGDYSIAGIVAPTSVKPYWAIQHASLFEVVGMARAVADVIVQAWK</sequence>
<dbReference type="Pfam" id="PF06866">
    <property type="entry name" value="DUF1256"/>
    <property type="match status" value="1"/>
</dbReference>
<protein>
    <submittedName>
        <fullName evidence="1">Spore protease YyaC</fullName>
    </submittedName>
</protein>
<dbReference type="AlphaFoldDB" id="A0A3Q8X6M8"/>
<dbReference type="SUPFAM" id="SSF53163">
    <property type="entry name" value="HybD-like"/>
    <property type="match status" value="1"/>
</dbReference>
<name>A0A3Q8X6M8_9BACL</name>
<dbReference type="InterPro" id="IPR023430">
    <property type="entry name" value="Pept_HybD-like_dom_sf"/>
</dbReference>
<dbReference type="EMBL" id="CP034437">
    <property type="protein sequence ID" value="AZN40026.1"/>
    <property type="molecule type" value="Genomic_DNA"/>
</dbReference>
<dbReference type="OrthoDB" id="9815953at2"/>
<accession>A0A3Q8X6M8</accession>